<feature type="compositionally biased region" description="Basic and acidic residues" evidence="1">
    <location>
        <begin position="10"/>
        <end position="31"/>
    </location>
</feature>
<gene>
    <name evidence="2" type="ORF">A6F49_04650</name>
</gene>
<evidence type="ECO:0000313" key="3">
    <source>
        <dbReference type="Proteomes" id="UP000078292"/>
    </source>
</evidence>
<dbReference type="Proteomes" id="UP000078292">
    <property type="component" value="Unassembled WGS sequence"/>
</dbReference>
<evidence type="ECO:0000256" key="1">
    <source>
        <dbReference type="SAM" id="MobiDB-lite"/>
    </source>
</evidence>
<proteinExistence type="predicted"/>
<feature type="region of interest" description="Disordered" evidence="1">
    <location>
        <begin position="1"/>
        <end position="44"/>
    </location>
</feature>
<organism evidence="2 3">
    <name type="scientific">Enteractinococcus helveticum</name>
    <dbReference type="NCBI Taxonomy" id="1837282"/>
    <lineage>
        <taxon>Bacteria</taxon>
        <taxon>Bacillati</taxon>
        <taxon>Actinomycetota</taxon>
        <taxon>Actinomycetes</taxon>
        <taxon>Micrococcales</taxon>
        <taxon>Micrococcaceae</taxon>
    </lineage>
</organism>
<dbReference type="RefSeq" id="WP_043055538.1">
    <property type="nucleotide sequence ID" value="NZ_LXEY01000008.1"/>
</dbReference>
<sequence length="376" mass="42361">MTHHFSSDAASRRESSRQTDGKFGHQHHSEAAEVNLAASRQFTPEDHIELGERLSESLQEFSQDIEQSWVVDHNEDSQVSYVHEVDAPDRSHEREEYDYEDTNLVFSIGAENHLSNGKINIDCESPSDGHDLAGPYATELEENGWLVSEHRSSYEADSMDDAIDWAKDKVRSRRLNDAYVARHDDRAQVLDDLARTENIEVLSAVNHDAQTSDAIGSFAKSEHLENYQEAPVEVLENATSIYSNMQQHHYGVGASLADELRSAYIVSAYDDEGQQKWLVSHAYGVHSETEAEEGYRNVAVLDDHDDARKMAQDHSRLELEGGSIAASYKDLNDIFSSRQQGHVMAIDTNHTDGMIVLRKPHELDPDRHRSSTATVF</sequence>
<evidence type="ECO:0000313" key="2">
    <source>
        <dbReference type="EMBL" id="OAV62800.1"/>
    </source>
</evidence>
<keyword evidence="3" id="KW-1185">Reference proteome</keyword>
<dbReference type="STRING" id="1837282.A6F49_04650"/>
<dbReference type="AlphaFoldDB" id="A0A1B7M2L3"/>
<name>A0A1B7M2L3_9MICC</name>
<protein>
    <submittedName>
        <fullName evidence="2">Uncharacterized protein</fullName>
    </submittedName>
</protein>
<dbReference type="EMBL" id="LXEY01000008">
    <property type="protein sequence ID" value="OAV62800.1"/>
    <property type="molecule type" value="Genomic_DNA"/>
</dbReference>
<comment type="caution">
    <text evidence="2">The sequence shown here is derived from an EMBL/GenBank/DDBJ whole genome shotgun (WGS) entry which is preliminary data.</text>
</comment>
<accession>A0A1B7M2L3</accession>
<reference evidence="2 3" key="1">
    <citation type="submission" date="2016-04" db="EMBL/GenBank/DDBJ databases">
        <title>First whole genome shotgun sequence of the bacterium Enteractinococcus sp. strain UASWS1574.</title>
        <authorList>
            <person name="Crovadore J."/>
            <person name="Chablais R."/>
            <person name="Lefort F."/>
        </authorList>
    </citation>
    <scope>NUCLEOTIDE SEQUENCE [LARGE SCALE GENOMIC DNA]</scope>
    <source>
        <strain evidence="2 3">UASWS1574</strain>
    </source>
</reference>